<gene>
    <name evidence="1" type="ORF">B4110_1308</name>
</gene>
<evidence type="ECO:0000313" key="1">
    <source>
        <dbReference type="EMBL" id="KYD29738.1"/>
    </source>
</evidence>
<sequence length="149" mass="17084">MLTIEVMALAAHAYIKLVPASKQKAVTLEEVKQLFQYYQDMMKKTGEQLGWAYQQAAFPYQLIETDEGKGKWFYLKGDGHRYRTIIVGVGSNNETNNGETEESFIQITLPNGATHGDKGKANEFCKFLAKKLEGELHLFNGRIMYYYKR</sequence>
<evidence type="ECO:0000313" key="2">
    <source>
        <dbReference type="Proteomes" id="UP000075324"/>
    </source>
</evidence>
<dbReference type="Pfam" id="PF08968">
    <property type="entry name" value="DUF1885"/>
    <property type="match status" value="1"/>
</dbReference>
<name>A0A150MZ49_9BACL</name>
<dbReference type="EMBL" id="LQYW01000062">
    <property type="protein sequence ID" value="KYD29738.1"/>
    <property type="molecule type" value="Genomic_DNA"/>
</dbReference>
<dbReference type="AlphaFoldDB" id="A0A150MZ49"/>
<reference evidence="1 2" key="1">
    <citation type="submission" date="2016-01" db="EMBL/GenBank/DDBJ databases">
        <title>Draft Genome Sequences of Seven Thermophilic Sporeformers Isolated from Foods.</title>
        <authorList>
            <person name="Berendsen E.M."/>
            <person name="Wells-Bennik M.H."/>
            <person name="Krawcyk A.O."/>
            <person name="De Jong A."/>
            <person name="Holsappel S."/>
            <person name="Eijlander R.T."/>
            <person name="Kuipers O.P."/>
        </authorList>
    </citation>
    <scope>NUCLEOTIDE SEQUENCE [LARGE SCALE GENOMIC DNA]</scope>
    <source>
        <strain evidence="1 2">B4110</strain>
    </source>
</reference>
<dbReference type="Proteomes" id="UP000075324">
    <property type="component" value="Unassembled WGS sequence"/>
</dbReference>
<dbReference type="InterPro" id="IPR015062">
    <property type="entry name" value="DUF1885"/>
</dbReference>
<dbReference type="PATRIC" id="fig|153151.4.peg.3696"/>
<dbReference type="Gene3D" id="1.20.5.850">
    <property type="entry name" value="Rbstp2229 protein"/>
    <property type="match status" value="1"/>
</dbReference>
<accession>A0A150MZ49</accession>
<comment type="caution">
    <text evidence="1">The sequence shown here is derived from an EMBL/GenBank/DDBJ whole genome shotgun (WGS) entry which is preliminary data.</text>
</comment>
<evidence type="ECO:0008006" key="3">
    <source>
        <dbReference type="Google" id="ProtNLM"/>
    </source>
</evidence>
<dbReference type="SUPFAM" id="SSF111171">
    <property type="entry name" value="Rbstp2229 protein"/>
    <property type="match status" value="1"/>
</dbReference>
<dbReference type="InterPro" id="IPR036294">
    <property type="entry name" value="Rbstp2229-like_sf"/>
</dbReference>
<proteinExistence type="predicted"/>
<organism evidence="1 2">
    <name type="scientific">Parageobacillus toebii</name>
    <dbReference type="NCBI Taxonomy" id="153151"/>
    <lineage>
        <taxon>Bacteria</taxon>
        <taxon>Bacillati</taxon>
        <taxon>Bacillota</taxon>
        <taxon>Bacilli</taxon>
        <taxon>Bacillales</taxon>
        <taxon>Anoxybacillaceae</taxon>
        <taxon>Parageobacillus</taxon>
    </lineage>
</organism>
<protein>
    <recommendedName>
        <fullName evidence="3">DUF1885 domain-containing protein</fullName>
    </recommendedName>
</protein>
<dbReference type="Gene3D" id="3.30.310.120">
    <property type="entry name" value="Rbstp2229 like protein"/>
    <property type="match status" value="1"/>
</dbReference>